<evidence type="ECO:0000313" key="3">
    <source>
        <dbReference type="EMBL" id="KDN71480.1"/>
    </source>
</evidence>
<dbReference type="PROSITE" id="PS51257">
    <property type="entry name" value="PROKAR_LIPOPROTEIN"/>
    <property type="match status" value="1"/>
</dbReference>
<dbReference type="Proteomes" id="UP000027238">
    <property type="component" value="Unassembled WGS sequence"/>
</dbReference>
<evidence type="ECO:0000256" key="2">
    <source>
        <dbReference type="SAM" id="SignalP"/>
    </source>
</evidence>
<keyword evidence="4" id="KW-1185">Reference proteome</keyword>
<gene>
    <name evidence="3" type="ORF">CSUB01_07833</name>
</gene>
<feature type="compositionally biased region" description="Basic and acidic residues" evidence="1">
    <location>
        <begin position="165"/>
        <end position="179"/>
    </location>
</feature>
<proteinExistence type="predicted"/>
<feature type="region of interest" description="Disordered" evidence="1">
    <location>
        <begin position="27"/>
        <end position="57"/>
    </location>
</feature>
<accession>A0A066XZR5</accession>
<dbReference type="EMBL" id="JMSE01000177">
    <property type="protein sequence ID" value="KDN71480.1"/>
    <property type="molecule type" value="Genomic_DNA"/>
</dbReference>
<feature type="chain" id="PRO_5001630876" evidence="2">
    <location>
        <begin position="20"/>
        <end position="242"/>
    </location>
</feature>
<dbReference type="AlphaFoldDB" id="A0A066XZR5"/>
<sequence length="242" mass="26656">MRSVYPLLVVLGSLSCTFASPVPPQAPDPVPAPATSASAAPPNPTGPVADHLDKKPLRDDKDTYTVAVKGDKYLVFSPYYRDGKAPVTELLFPSDKKDEIVVTKALNVKEKKHTGSKRLPLSDIMEAVASDKHAKRPLSTINTVVVRNIRGKRTEKAIHKSYEDWKKQQSDSKKAKMPEKLAVQSSDPAWKEFKNTPFFKTVNKAFEHSKKAVVSVEISAKEGKKGHKHGRDLAFKMGPAKS</sequence>
<dbReference type="HOGENOM" id="CLU_1147130_0_0_1"/>
<feature type="region of interest" description="Disordered" evidence="1">
    <location>
        <begin position="165"/>
        <end position="186"/>
    </location>
</feature>
<comment type="caution">
    <text evidence="3">The sequence shown here is derived from an EMBL/GenBank/DDBJ whole genome shotgun (WGS) entry which is preliminary data.</text>
</comment>
<name>A0A066XZR5_COLSU</name>
<keyword evidence="2" id="KW-0732">Signal</keyword>
<evidence type="ECO:0000313" key="4">
    <source>
        <dbReference type="Proteomes" id="UP000027238"/>
    </source>
</evidence>
<feature type="region of interest" description="Disordered" evidence="1">
    <location>
        <begin position="221"/>
        <end position="242"/>
    </location>
</feature>
<evidence type="ECO:0000256" key="1">
    <source>
        <dbReference type="SAM" id="MobiDB-lite"/>
    </source>
</evidence>
<organism evidence="3 4">
    <name type="scientific">Colletotrichum sublineola</name>
    <name type="common">Sorghum anthracnose fungus</name>
    <dbReference type="NCBI Taxonomy" id="1173701"/>
    <lineage>
        <taxon>Eukaryota</taxon>
        <taxon>Fungi</taxon>
        <taxon>Dikarya</taxon>
        <taxon>Ascomycota</taxon>
        <taxon>Pezizomycotina</taxon>
        <taxon>Sordariomycetes</taxon>
        <taxon>Hypocreomycetidae</taxon>
        <taxon>Glomerellales</taxon>
        <taxon>Glomerellaceae</taxon>
        <taxon>Colletotrichum</taxon>
        <taxon>Colletotrichum graminicola species complex</taxon>
    </lineage>
</organism>
<reference evidence="4" key="1">
    <citation type="journal article" date="2014" name="Genome Announc.">
        <title>Draft genome sequence of Colletotrichum sublineola, a destructive pathogen of cultivated sorghum.</title>
        <authorList>
            <person name="Baroncelli R."/>
            <person name="Sanz-Martin J.M."/>
            <person name="Rech G.E."/>
            <person name="Sukno S.A."/>
            <person name="Thon M.R."/>
        </authorList>
    </citation>
    <scope>NUCLEOTIDE SEQUENCE [LARGE SCALE GENOMIC DNA]</scope>
    <source>
        <strain evidence="4">TX430BB</strain>
    </source>
</reference>
<feature type="signal peptide" evidence="2">
    <location>
        <begin position="1"/>
        <end position="19"/>
    </location>
</feature>
<protein>
    <submittedName>
        <fullName evidence="3">Uncharacterized protein</fullName>
    </submittedName>
</protein>